<feature type="compositionally biased region" description="Low complexity" evidence="1">
    <location>
        <begin position="2192"/>
        <end position="2201"/>
    </location>
</feature>
<protein>
    <submittedName>
        <fullName evidence="4">Uncharacterized protein LOC111108050 isoform X1</fullName>
    </submittedName>
    <submittedName>
        <fullName evidence="5">Uncharacterized protein LOC111108050 isoform X2</fullName>
    </submittedName>
</protein>
<evidence type="ECO:0000259" key="2">
    <source>
        <dbReference type="Pfam" id="PF15082"/>
    </source>
</evidence>
<dbReference type="GeneID" id="111108050"/>
<feature type="domain" description="DUF4549" evidence="2">
    <location>
        <begin position="8"/>
        <end position="146"/>
    </location>
</feature>
<feature type="region of interest" description="Disordered" evidence="1">
    <location>
        <begin position="463"/>
        <end position="482"/>
    </location>
</feature>
<dbReference type="RefSeq" id="XP_022299252.1">
    <property type="nucleotide sequence ID" value="XM_022443544.1"/>
</dbReference>
<feature type="region of interest" description="Disordered" evidence="1">
    <location>
        <begin position="1292"/>
        <end position="1311"/>
    </location>
</feature>
<keyword evidence="3" id="KW-1185">Reference proteome</keyword>
<feature type="region of interest" description="Disordered" evidence="1">
    <location>
        <begin position="2191"/>
        <end position="2229"/>
    </location>
</feature>
<feature type="region of interest" description="Disordered" evidence="1">
    <location>
        <begin position="1576"/>
        <end position="1602"/>
    </location>
</feature>
<reference evidence="4 5" key="1">
    <citation type="submission" date="2025-04" db="UniProtKB">
        <authorList>
            <consortium name="RefSeq"/>
        </authorList>
    </citation>
    <scope>IDENTIFICATION</scope>
    <source>
        <tissue evidence="4 5">Whole sample</tissue>
    </source>
</reference>
<feature type="region of interest" description="Disordered" evidence="1">
    <location>
        <begin position="511"/>
        <end position="533"/>
    </location>
</feature>
<dbReference type="PANTHER" id="PTHR33331">
    <property type="entry name" value="COILED-COIL DOMAIN-CONTAINING PROTEIN 162"/>
    <property type="match status" value="1"/>
</dbReference>
<dbReference type="Pfam" id="PF15082">
    <property type="entry name" value="DUF4549"/>
    <property type="match status" value="1"/>
</dbReference>
<feature type="region of interest" description="Disordered" evidence="1">
    <location>
        <begin position="259"/>
        <end position="287"/>
    </location>
</feature>
<dbReference type="InterPro" id="IPR040401">
    <property type="entry name" value="CCDC162"/>
</dbReference>
<feature type="region of interest" description="Disordered" evidence="1">
    <location>
        <begin position="2084"/>
        <end position="2105"/>
    </location>
</feature>
<dbReference type="RefSeq" id="XP_022299251.1">
    <property type="nucleotide sequence ID" value="XM_022443543.1"/>
</dbReference>
<feature type="region of interest" description="Disordered" evidence="1">
    <location>
        <begin position="1144"/>
        <end position="1189"/>
    </location>
</feature>
<evidence type="ECO:0000313" key="5">
    <source>
        <dbReference type="RefSeq" id="XP_022299252.1"/>
    </source>
</evidence>
<evidence type="ECO:0000256" key="1">
    <source>
        <dbReference type="SAM" id="MobiDB-lite"/>
    </source>
</evidence>
<feature type="compositionally biased region" description="Polar residues" evidence="1">
    <location>
        <begin position="2206"/>
        <end position="2221"/>
    </location>
</feature>
<name>A0A8B8B851_CRAVI</name>
<dbReference type="PANTHER" id="PTHR33331:SF13">
    <property type="entry name" value="COILED-COIL DOMAIN CONTAINING 162"/>
    <property type="match status" value="1"/>
</dbReference>
<feature type="compositionally biased region" description="Polar residues" evidence="1">
    <location>
        <begin position="1151"/>
        <end position="1166"/>
    </location>
</feature>
<dbReference type="Proteomes" id="UP000694844">
    <property type="component" value="Chromosome 8"/>
</dbReference>
<organism evidence="3 4">
    <name type="scientific">Crassostrea virginica</name>
    <name type="common">Eastern oyster</name>
    <dbReference type="NCBI Taxonomy" id="6565"/>
    <lineage>
        <taxon>Eukaryota</taxon>
        <taxon>Metazoa</taxon>
        <taxon>Spiralia</taxon>
        <taxon>Lophotrochozoa</taxon>
        <taxon>Mollusca</taxon>
        <taxon>Bivalvia</taxon>
        <taxon>Autobranchia</taxon>
        <taxon>Pteriomorphia</taxon>
        <taxon>Ostreida</taxon>
        <taxon>Ostreoidea</taxon>
        <taxon>Ostreidae</taxon>
        <taxon>Crassostrea</taxon>
    </lineage>
</organism>
<sequence>MLEISELYKVAGSKKVQEMEKELSIDLEELKKDIEDNIVDQIPVKMISSIPMPKDVSYFRRERKLIIDRLLQVSEAQPLKMQAEIMKEEMMSAEETEYTAKSLPLLLHQYYTDKIYQLVQCKHLHLLRWKRFCEHTSTIESLYPHYTKRLNQIMSEYHDSVQRAHRLSLVREDLLCGTEQVLNEVKLDDILIYLRWLVCHFHSMKRVNHYLRVLKWLPLTHKDDTAPPGKEKDDLEEGTTASKIASRYVDDLGGLFPRPKSGISRPSSAKSVQATGPIPTAPPINPGILSTNPLPSSAFTMAAAATSGGIATDESTQGLPLNAVDFDTLKPHLSFLLNIYGINYDLNSVHNSADEMEMYAAVNRKFHTIFNRQEVMKTFKVYDRMEPGQQGWGSDSPSHCLRKESNWVPFVSLKSERDPLQEKKWTSLRHRNNVDEILRYMESFTAVHDPQKVQETLRDHASMVQQPSDPLEASVTTHRTATRSYDTKMTWRKIYSNPDLYSDNDLDDNLQEEEEMGGSGSKSARAVSARRRKDSYDYKSTVQMLGLDEGEQENQDPASLQGAFLAFLHLRHLRIRDLQRTALSVFNYFRSIERTLTINDAGLSQEVGGLKKTSQQNHRRATEHDGTVGGGGGIGSHGYMHNTPADFKMNETEFMEFTDIENHDDFYTTEEGRVHVQDQRGYYIMYDAAEKDLKHMEEEILLVATHYIEKDRDLRKKSKVARSGESARRRLHQGPGDFDIGEYSHREVDKFGILQDLWNNLTCFMECKRELLDCYFEAYQHIFDRDEKRAMAQVMTNLINRRPRFDFEAEYFIKTIRAECVILRHMTTLIKNIMDKQIEEQREYLQKVCREGEGFGLPLGVVPKQPISINLSRPALRNIYMLEFHPSLSIASRVPEALKYALQELTHFHQPKSVYSAVMIEKRMMELACKEWDSSDKLDSYFTQQAQKDLFAEVYVEDPIFMCMMARAMVDKKEEEGTRKSLKDRQLSMMGAVNRLLETLTCRHRLLDAALETGILAGIYKRQAEALGFSDYHMFIRAIQFESASMKDDAGKAPPISMSDVQEDDSAVYKLNVPLQQSLAINELDEAQIGRFSFRTREKMEEMLQGSGVENLKTILQVQIVQKNAVTSAVLQADACVNIEEPEIHKGSGRASPSETKSEKSSVTQMTSFSGGTGGSTLGAKLSHDQGQRNVRCPDSFVSIQLEKTPSRDLMLNDFVKKRNEMRHVLMNQEESKKVKRHLIREFCYRFNQRMTQYSLRGQLIAYYNSILRLLKDFPNIRKTYFMIGDPYEKKQGTENTDGLTPDPKQDKKRPRQLLTNDGHHVLNLWFIPHYTEALIMFKNLSDERIVRALSFSLSIVSSIHDMLQYLCAHARLGSSHARLGSQRMEFVSADWGGTEGIGAELREIQKQIENLPHPTDPRTIADFLCMRRDVMFLEFDTAVRHCMMDTFLSTGNAQSFHSLKNNIYHALPNLSNVQRPTLQAMCLSVPEPLEPRDFQARELFPWRSFLGRNGPFPLMYYQWHMTEYYIQLCLAGLKDVDRHVANGEILGVSLLMEDVLQTGYQDISHLSDADDLETARSEKKEGSLAPSRGASRLDMQTPTGSISSKAGWTALTAVGVFRSHAHKREGVVKSLSRTKEPIESYKLLKFFLILWKCLEHAKYAWGKRKLFVEEIDKPSLFKEYSKVYKTEVLLPVLQSVARRLGQGELYEGIAMETDPLVMPKGASEIEIKSKQLVRLLETFECHMIAEIRKKIDKEATLATAERVRVESNLATDLWKRPVMKESFTIVKPLIAEDFVSRLKKKMNETENGEYLISHDDLNECVGELARNIMTRERYNFDSYTMYYENLLRVHHTLLYTKEQEVKHLQDALKSVQHDTMVDVQCLLGTHVHDLLQEVTALRAKIHEMRESSMSMEQDCRERVKEEYRDLIKNLLEASGVVKNKLDEFRNELFDDVCEKMEETRREALREMDEAKEKKGDDDLLQRYLAKSEKLREHEHTNYNLSLLVNKLKIVQKWRQQSMMTRVQHSVASLKKQAESSQKEKIQAEMVYEQERISLHQQLEQIKEALKVAEKECHDIRHKLERELKEKQEKTHEAQQRARSQKQLEMAKQANIEKLEVELKDRDTRLRILSDEQDKVIRMQQMQQEKIRKDIEGVRKQLTHERSLKLDAFTRVDDLQTQVYDLESCYISRAQSSMAMSPAPSKGRSRIQSAQRSRGHNTPSANWPPPVMWPANRSLTPGAPGGPPVSEEFNNMDERKIQRPKTVAGKLRHSISEQVGGRLRSRIAEQLLNELELDAHRTVVQLEELQLENRPGSGRRDTAY</sequence>
<feature type="region of interest" description="Disordered" evidence="1">
    <location>
        <begin position="611"/>
        <end position="637"/>
    </location>
</feature>
<dbReference type="KEGG" id="cvn:111108050"/>
<evidence type="ECO:0000313" key="4">
    <source>
        <dbReference type="RefSeq" id="XP_022299251.1"/>
    </source>
</evidence>
<feature type="compositionally biased region" description="Basic and acidic residues" evidence="1">
    <location>
        <begin position="2084"/>
        <end position="2096"/>
    </location>
</feature>
<evidence type="ECO:0000313" key="3">
    <source>
        <dbReference type="Proteomes" id="UP000694844"/>
    </source>
</evidence>
<dbReference type="InterPro" id="IPR029376">
    <property type="entry name" value="DUF4549"/>
</dbReference>
<gene>
    <name evidence="4 5" type="primary">LOC111108050</name>
</gene>
<accession>A0A8B8B851</accession>
<proteinExistence type="predicted"/>
<feature type="compositionally biased region" description="Gly residues" evidence="1">
    <location>
        <begin position="627"/>
        <end position="636"/>
    </location>
</feature>
<dbReference type="OrthoDB" id="76966at2759"/>
<feature type="compositionally biased region" description="Polar residues" evidence="1">
    <location>
        <begin position="264"/>
        <end position="274"/>
    </location>
</feature>